<evidence type="ECO:0000313" key="2">
    <source>
        <dbReference type="Proteomes" id="UP000887540"/>
    </source>
</evidence>
<proteinExistence type="predicted"/>
<accession>A0A914DM36</accession>
<dbReference type="WBParaSite" id="ACRNAN_scaffold3184.g21350.t1">
    <property type="protein sequence ID" value="ACRNAN_scaffold3184.g21350.t1"/>
    <property type="gene ID" value="ACRNAN_scaffold3184.g21350"/>
</dbReference>
<sequence>MKRQCLWCHKILTTNSKFNDQLDGPVEIPENASIRRACKISQKRKRKANTTEATKKKKIVQVKKFCEDGCEQILATTSSWKHVPMEIMCDILKFNSRNEIEKFQWVSKKWNNIIKRSAPVLPLRSVYLRTSGYKYHYPIISTKNYDYYGPNLPLDPIYIKSLETCIIKEVFFGIGHSNSHFYDLEKEMFYLRMIPNILGHRAKVDLFNSYINAVNSCGDQIKYLKEIFEEIFEAKRVEFHIDHILFENILQNPSLIEEADLPLQMEIKSLERTKKFSCTSIAAFINQRQDMGRRSYTFEIGVELENFCKEYVQMFLNTEKPEAFIKEIKIDHPIDIKPAIDYMSSLRNVKFYHKDFQMKNGQTKKFCCYEVSREDNWSVEYAFYHHDRYESMVFYSVYKSEQQI</sequence>
<name>A0A914DM36_9BILA</name>
<protein>
    <submittedName>
        <fullName evidence="3">F-box domain-containing protein</fullName>
    </submittedName>
</protein>
<dbReference type="AlphaFoldDB" id="A0A914DM36"/>
<dbReference type="Proteomes" id="UP000887540">
    <property type="component" value="Unplaced"/>
</dbReference>
<evidence type="ECO:0000259" key="1">
    <source>
        <dbReference type="PROSITE" id="PS50181"/>
    </source>
</evidence>
<reference evidence="3" key="1">
    <citation type="submission" date="2022-11" db="UniProtKB">
        <authorList>
            <consortium name="WormBaseParasite"/>
        </authorList>
    </citation>
    <scope>IDENTIFICATION</scope>
</reference>
<keyword evidence="2" id="KW-1185">Reference proteome</keyword>
<dbReference type="PROSITE" id="PS50181">
    <property type="entry name" value="FBOX"/>
    <property type="match status" value="1"/>
</dbReference>
<feature type="domain" description="F-box" evidence="1">
    <location>
        <begin position="77"/>
        <end position="130"/>
    </location>
</feature>
<organism evidence="2 3">
    <name type="scientific">Acrobeloides nanus</name>
    <dbReference type="NCBI Taxonomy" id="290746"/>
    <lineage>
        <taxon>Eukaryota</taxon>
        <taxon>Metazoa</taxon>
        <taxon>Ecdysozoa</taxon>
        <taxon>Nematoda</taxon>
        <taxon>Chromadorea</taxon>
        <taxon>Rhabditida</taxon>
        <taxon>Tylenchina</taxon>
        <taxon>Cephalobomorpha</taxon>
        <taxon>Cephaloboidea</taxon>
        <taxon>Cephalobidae</taxon>
        <taxon>Acrobeloides</taxon>
    </lineage>
</organism>
<dbReference type="InterPro" id="IPR001810">
    <property type="entry name" value="F-box_dom"/>
</dbReference>
<evidence type="ECO:0000313" key="3">
    <source>
        <dbReference type="WBParaSite" id="ACRNAN_scaffold3184.g21350.t1"/>
    </source>
</evidence>